<protein>
    <recommendedName>
        <fullName evidence="13">NADPH-dependent diflavin oxidoreductase 1</fullName>
        <ecNumber evidence="13">1.18.1.-</ecNumber>
    </recommendedName>
    <alternativeName>
        <fullName evidence="13">NADPH-dependent FMN and FAD-containing oxidoreductase</fullName>
    </alternativeName>
</protein>
<dbReference type="InterPro" id="IPR039261">
    <property type="entry name" value="FNR_nucleotide-bd"/>
</dbReference>
<evidence type="ECO:0000256" key="3">
    <source>
        <dbReference type="ARBA" id="ARBA00004496"/>
    </source>
</evidence>
<dbReference type="GO" id="GO:0016651">
    <property type="term" value="F:oxidoreductase activity, acting on NAD(P)H"/>
    <property type="evidence" value="ECO:0007669"/>
    <property type="project" value="UniProtKB-UniRule"/>
</dbReference>
<dbReference type="SUPFAM" id="SSF52343">
    <property type="entry name" value="Ferredoxin reductase-like, C-terminal NADP-linked domain"/>
    <property type="match status" value="1"/>
</dbReference>
<evidence type="ECO:0000256" key="1">
    <source>
        <dbReference type="ARBA" id="ARBA00001917"/>
    </source>
</evidence>
<dbReference type="InterPro" id="IPR029039">
    <property type="entry name" value="Flavoprotein-like_sf"/>
</dbReference>
<dbReference type="InterPro" id="IPR017938">
    <property type="entry name" value="Riboflavin_synthase-like_b-brl"/>
</dbReference>
<feature type="binding site" evidence="13">
    <location>
        <begin position="97"/>
        <end position="106"/>
    </location>
    <ligand>
        <name>FMN</name>
        <dbReference type="ChEBI" id="CHEBI:58210"/>
    </ligand>
</feature>
<dbReference type="GO" id="GO:0010181">
    <property type="term" value="F:FMN binding"/>
    <property type="evidence" value="ECO:0007669"/>
    <property type="project" value="UniProtKB-UniRule"/>
</dbReference>
<dbReference type="PANTHER" id="PTHR19384:SF10">
    <property type="entry name" value="NADPH-DEPENDENT DIFLAVIN OXIDOREDUCTASE 1"/>
    <property type="match status" value="1"/>
</dbReference>
<dbReference type="Gene3D" id="1.20.990.10">
    <property type="entry name" value="NADPH-cytochrome p450 Reductase, Chain A, domain 3"/>
    <property type="match status" value="1"/>
</dbReference>
<feature type="binding site" evidence="13">
    <location>
        <begin position="403"/>
        <end position="406"/>
    </location>
    <ligand>
        <name>FAD</name>
        <dbReference type="ChEBI" id="CHEBI:57692"/>
    </ligand>
</feature>
<feature type="binding site" evidence="13">
    <location>
        <begin position="506"/>
        <end position="510"/>
    </location>
    <ligand>
        <name>NADP(+)</name>
        <dbReference type="ChEBI" id="CHEBI:58349"/>
    </ligand>
</feature>
<feature type="binding site" evidence="13">
    <location>
        <begin position="12"/>
        <end position="17"/>
    </location>
    <ligand>
        <name>FMN</name>
        <dbReference type="ChEBI" id="CHEBI:58210"/>
    </ligand>
</feature>
<feature type="domain" description="Flavodoxin-like" evidence="14">
    <location>
        <begin position="6"/>
        <end position="150"/>
    </location>
</feature>
<dbReference type="FunFam" id="3.40.50.360:FF:000015">
    <property type="entry name" value="NADPH-dependent diflavin oxidoreductase 1"/>
    <property type="match status" value="1"/>
</dbReference>
<dbReference type="HAMAP" id="MF_03178">
    <property type="entry name" value="NDOR1"/>
    <property type="match status" value="1"/>
</dbReference>
<dbReference type="OrthoDB" id="1856718at2759"/>
<comment type="catalytic activity">
    <reaction evidence="10">
        <text>2 oxidized [2Fe-2S]-[protein] + NADPH = 2 reduced [2Fe-2S]-[protein] + NADP(+) + H(+)</text>
        <dbReference type="Rhea" id="RHEA:67716"/>
        <dbReference type="Rhea" id="RHEA-COMP:17327"/>
        <dbReference type="Rhea" id="RHEA-COMP:17328"/>
        <dbReference type="ChEBI" id="CHEBI:15378"/>
        <dbReference type="ChEBI" id="CHEBI:33737"/>
        <dbReference type="ChEBI" id="CHEBI:33738"/>
        <dbReference type="ChEBI" id="CHEBI:57783"/>
        <dbReference type="ChEBI" id="CHEBI:58349"/>
    </reaction>
    <physiologicalReaction direction="left-to-right" evidence="10">
        <dbReference type="Rhea" id="RHEA:67717"/>
    </physiologicalReaction>
</comment>
<evidence type="ECO:0000313" key="17">
    <source>
        <dbReference type="Proteomes" id="UP000821853"/>
    </source>
</evidence>
<dbReference type="OMA" id="DIMSIPR"/>
<feature type="binding site" evidence="13">
    <location>
        <position position="445"/>
    </location>
    <ligand>
        <name>NADP(+)</name>
        <dbReference type="ChEBI" id="CHEBI:58349"/>
    </ligand>
</feature>
<dbReference type="FunFam" id="3.40.50.80:FF:000032">
    <property type="entry name" value="NADPH-dependent diflavin oxidoreductase 1"/>
    <property type="match status" value="1"/>
</dbReference>
<keyword evidence="7 13" id="KW-0274">FAD</keyword>
<comment type="similarity">
    <text evidence="13">In the C-terminal section; belongs to the flavoprotein pyridine nucleotide cytochrome reductase family.</text>
</comment>
<comment type="similarity">
    <text evidence="13">In the N-terminal section; belongs to the flavodoxin family.</text>
</comment>
<comment type="caution">
    <text evidence="16">The sequence shown here is derived from an EMBL/GenBank/DDBJ whole genome shotgun (WGS) entry which is preliminary data.</text>
</comment>
<dbReference type="VEuPathDB" id="VectorBase:HLOH_042705"/>
<evidence type="ECO:0000313" key="16">
    <source>
        <dbReference type="EMBL" id="KAH9363117.1"/>
    </source>
</evidence>
<dbReference type="GO" id="GO:0050660">
    <property type="term" value="F:flavin adenine dinucleotide binding"/>
    <property type="evidence" value="ECO:0007669"/>
    <property type="project" value="UniProtKB-UniRule"/>
</dbReference>
<dbReference type="InterPro" id="IPR008254">
    <property type="entry name" value="Flavodoxin/NO_synth"/>
</dbReference>
<accession>A0A9J6FJB9</accession>
<evidence type="ECO:0000256" key="13">
    <source>
        <dbReference type="HAMAP-Rule" id="MF_03178"/>
    </source>
</evidence>
<sequence length="581" mass="65614">MSYRRLVILYGSQTGTAEDVAERIGRQARRYRFCVSVMAMNDYPVKELIKEKLVLFVCATTGQGEEPDNMKRFWSFLLRKSLPHTSLKALTYTVIGLGDSTYLKFNFTAKRLRRRLDQLGAKCGVEPLHADEQHELGADGMIDPWLEGFWKFVLGLHPLPVGCPPLSDDELPVPKYTVLGDTEVITNPSIAKENVFFGILISNERVTSREHFQDVRLIKLDVGGLAVDFDPGDIVVVHPENCKEDVEEFFRLFGLDASMSFMVAPTQDNTPLPPVLAGEIELGECVRKYFDLTYIPKRSFFEVFWHFAKSDLEKQRLREFSTAAGQEDLVDYAIRPRRTVLEVFADFQETTANVPLAYLFDLIPPIRPRSFSIANSLLSYPGQIHILAAIVNFHTTLKKPRRGLCTTYLANLDPSGHPAVAFSVKKGSLRMPPDNVPVIMVGPGTGCAPFRAMIQDRTMRGIGRNYLFFGSRSAKADFFFENEWTYLEALGLLELVTAFSRDQDHKIYVQHRIAEHKDKIWKLINNDGVMYIAGNAKDMVPSVRAAFKSVLVDPGSLSDPIADELITSLEKCKRLQIEAWS</sequence>
<dbReference type="PROSITE" id="PS51384">
    <property type="entry name" value="FAD_FR"/>
    <property type="match status" value="1"/>
</dbReference>
<evidence type="ECO:0000256" key="11">
    <source>
        <dbReference type="ARBA" id="ARBA00059862"/>
    </source>
</evidence>
<dbReference type="Pfam" id="PF00258">
    <property type="entry name" value="Flavodoxin_1"/>
    <property type="match status" value="1"/>
</dbReference>
<dbReference type="PANTHER" id="PTHR19384">
    <property type="entry name" value="NITRIC OXIDE SYNTHASE-RELATED"/>
    <property type="match status" value="1"/>
</dbReference>
<evidence type="ECO:0000256" key="10">
    <source>
        <dbReference type="ARBA" id="ARBA00052174"/>
    </source>
</evidence>
<comment type="function">
    <text evidence="11">NADPH-dependent reductase which is a central component of the cytosolic iron-sulfur (Fe-S) protein assembly (CIA) machinery. Transfers electrons from NADPH via its FAD and FMN prosthetic groups to the [2Fe-2S] cluster of CIAPIN1, another key component of the CIA machinery. In turn, this reduced cluster provides electrons for assembly of cytosolic iron-sulfur cluster proteins. It can also reduce the [2Fe-2S] cluster of CISD1 and activate this protein implicated in Fe/S cluster repair. In vitro can fully activate methionine synthase/MTR in the presence of soluble cytochrome b5/CYB5A.</text>
</comment>
<dbReference type="GO" id="GO:0050661">
    <property type="term" value="F:NADP binding"/>
    <property type="evidence" value="ECO:0007669"/>
    <property type="project" value="UniProtKB-UniRule"/>
</dbReference>
<comment type="subunit">
    <text evidence="12">Interacts with CIAPIN1; as part of the cytosolic iron-sulfur (Fe-S) protein assembly (CIA) machinery. Interacts with DCPS.</text>
</comment>
<comment type="cofactor">
    <cofactor evidence="1 13">
        <name>FMN</name>
        <dbReference type="ChEBI" id="CHEBI:58210"/>
    </cofactor>
</comment>
<gene>
    <name evidence="16" type="ORF">HPB48_014101</name>
</gene>
<dbReference type="Pfam" id="PF00175">
    <property type="entry name" value="NAD_binding_1"/>
    <property type="match status" value="1"/>
</dbReference>
<dbReference type="InterPro" id="IPR028879">
    <property type="entry name" value="NDOR1"/>
</dbReference>
<dbReference type="GO" id="GO:0160246">
    <property type="term" value="F:NADPH-iron-sulfur [2Fe-2S] protein oxidoreductase activity"/>
    <property type="evidence" value="ECO:0007669"/>
    <property type="project" value="InterPro"/>
</dbReference>
<feature type="binding site" evidence="13">
    <location>
        <begin position="59"/>
        <end position="62"/>
    </location>
    <ligand>
        <name>FMN</name>
        <dbReference type="ChEBI" id="CHEBI:58210"/>
    </ligand>
</feature>
<feature type="binding site" evidence="13">
    <location>
        <position position="580"/>
    </location>
    <ligand>
        <name>FAD</name>
        <dbReference type="ChEBI" id="CHEBI:57692"/>
    </ligand>
</feature>
<evidence type="ECO:0000259" key="14">
    <source>
        <dbReference type="PROSITE" id="PS50902"/>
    </source>
</evidence>
<dbReference type="EMBL" id="JABSTR010000001">
    <property type="protein sequence ID" value="KAH9363117.1"/>
    <property type="molecule type" value="Genomic_DNA"/>
</dbReference>
<evidence type="ECO:0000256" key="2">
    <source>
        <dbReference type="ARBA" id="ARBA00001974"/>
    </source>
</evidence>
<dbReference type="InterPro" id="IPR003097">
    <property type="entry name" value="CysJ-like_FAD-binding"/>
</dbReference>
<dbReference type="Pfam" id="PF00667">
    <property type="entry name" value="FAD_binding_1"/>
    <property type="match status" value="1"/>
</dbReference>
<dbReference type="InterPro" id="IPR023173">
    <property type="entry name" value="NADPH_Cyt_P450_Rdtase_alpha"/>
</dbReference>
<evidence type="ECO:0000256" key="8">
    <source>
        <dbReference type="ARBA" id="ARBA00022857"/>
    </source>
</evidence>
<evidence type="ECO:0000256" key="9">
    <source>
        <dbReference type="ARBA" id="ARBA00023002"/>
    </source>
</evidence>
<dbReference type="FunFam" id="1.20.990.10:FF:000008">
    <property type="entry name" value="NADPH-dependent diflavin oxidoreductase 1"/>
    <property type="match status" value="1"/>
</dbReference>
<feature type="binding site" evidence="13">
    <location>
        <begin position="500"/>
        <end position="501"/>
    </location>
    <ligand>
        <name>NADP(+)</name>
        <dbReference type="ChEBI" id="CHEBI:58349"/>
    </ligand>
</feature>
<dbReference type="InterPro" id="IPR001709">
    <property type="entry name" value="Flavoprot_Pyr_Nucl_cyt_Rdtase"/>
</dbReference>
<dbReference type="SUPFAM" id="SSF63380">
    <property type="entry name" value="Riboflavin synthase domain-like"/>
    <property type="match status" value="1"/>
</dbReference>
<feature type="domain" description="FAD-binding FR-type" evidence="15">
    <location>
        <begin position="193"/>
        <end position="432"/>
    </location>
</feature>
<evidence type="ECO:0000256" key="6">
    <source>
        <dbReference type="ARBA" id="ARBA00022643"/>
    </source>
</evidence>
<dbReference type="GO" id="GO:0005829">
    <property type="term" value="C:cytosol"/>
    <property type="evidence" value="ECO:0007669"/>
    <property type="project" value="UniProtKB-ARBA"/>
</dbReference>
<keyword evidence="8 13" id="KW-0521">NADP</keyword>
<comment type="similarity">
    <text evidence="13">Belongs to the NADPH-dependent diflavin oxidoreductase NDOR1 family.</text>
</comment>
<organism evidence="16 17">
    <name type="scientific">Haemaphysalis longicornis</name>
    <name type="common">Bush tick</name>
    <dbReference type="NCBI Taxonomy" id="44386"/>
    <lineage>
        <taxon>Eukaryota</taxon>
        <taxon>Metazoa</taxon>
        <taxon>Ecdysozoa</taxon>
        <taxon>Arthropoda</taxon>
        <taxon>Chelicerata</taxon>
        <taxon>Arachnida</taxon>
        <taxon>Acari</taxon>
        <taxon>Parasitiformes</taxon>
        <taxon>Ixodida</taxon>
        <taxon>Ixodoidea</taxon>
        <taxon>Ixodidae</taxon>
        <taxon>Haemaphysalinae</taxon>
        <taxon>Haemaphysalis</taxon>
    </lineage>
</organism>
<comment type="cofactor">
    <cofactor evidence="2 13">
        <name>FAD</name>
        <dbReference type="ChEBI" id="CHEBI:57692"/>
    </cofactor>
</comment>
<dbReference type="Gene3D" id="3.40.50.360">
    <property type="match status" value="1"/>
</dbReference>
<dbReference type="PROSITE" id="PS50902">
    <property type="entry name" value="FLAVODOXIN_LIKE"/>
    <property type="match status" value="1"/>
</dbReference>
<dbReference type="PRINTS" id="PR00371">
    <property type="entry name" value="FPNCR"/>
</dbReference>
<feature type="binding site" evidence="13">
    <location>
        <position position="132"/>
    </location>
    <ligand>
        <name>FMN</name>
        <dbReference type="ChEBI" id="CHEBI:58210"/>
    </ligand>
</feature>
<evidence type="ECO:0000256" key="5">
    <source>
        <dbReference type="ARBA" id="ARBA00022630"/>
    </source>
</evidence>
<name>A0A9J6FJB9_HAELO</name>
<feature type="binding site" evidence="13">
    <location>
        <position position="337"/>
    </location>
    <ligand>
        <name>FAD</name>
        <dbReference type="ChEBI" id="CHEBI:57692"/>
    </ligand>
</feature>
<dbReference type="InterPro" id="IPR017927">
    <property type="entry name" value="FAD-bd_FR_type"/>
</dbReference>
<evidence type="ECO:0000256" key="4">
    <source>
        <dbReference type="ARBA" id="ARBA00022490"/>
    </source>
</evidence>
<keyword evidence="5 13" id="KW-0285">Flavoprotein</keyword>
<evidence type="ECO:0000256" key="7">
    <source>
        <dbReference type="ARBA" id="ARBA00022827"/>
    </source>
</evidence>
<dbReference type="InterPro" id="IPR001433">
    <property type="entry name" value="OxRdtase_FAD/NAD-bd"/>
</dbReference>
<dbReference type="InterPro" id="IPR001094">
    <property type="entry name" value="Flavdoxin-like"/>
</dbReference>
<keyword evidence="17" id="KW-1185">Reference proteome</keyword>
<dbReference type="EC" id="1.18.1.-" evidence="13"/>
<dbReference type="Gene3D" id="3.40.50.80">
    <property type="entry name" value="Nucleotide-binding domain of ferredoxin-NADP reductase (FNR) module"/>
    <property type="match status" value="1"/>
</dbReference>
<dbReference type="Proteomes" id="UP000821853">
    <property type="component" value="Chromosome 1"/>
</dbReference>
<dbReference type="AlphaFoldDB" id="A0A9J6FJB9"/>
<dbReference type="GO" id="GO:0005634">
    <property type="term" value="C:nucleus"/>
    <property type="evidence" value="ECO:0007669"/>
    <property type="project" value="UniProtKB-ARBA"/>
</dbReference>
<proteinExistence type="inferred from homology"/>
<evidence type="ECO:0000256" key="12">
    <source>
        <dbReference type="ARBA" id="ARBA00063044"/>
    </source>
</evidence>
<dbReference type="Gene3D" id="2.40.30.10">
    <property type="entry name" value="Translation factors"/>
    <property type="match status" value="1"/>
</dbReference>
<keyword evidence="4 13" id="KW-0963">Cytoplasm</keyword>
<keyword evidence="6 13" id="KW-0288">FMN</keyword>
<evidence type="ECO:0000259" key="15">
    <source>
        <dbReference type="PROSITE" id="PS51384"/>
    </source>
</evidence>
<reference evidence="16 17" key="1">
    <citation type="journal article" date="2020" name="Cell">
        <title>Large-Scale Comparative Analyses of Tick Genomes Elucidate Their Genetic Diversity and Vector Capacities.</title>
        <authorList>
            <consortium name="Tick Genome and Microbiome Consortium (TIGMIC)"/>
            <person name="Jia N."/>
            <person name="Wang J."/>
            <person name="Shi W."/>
            <person name="Du L."/>
            <person name="Sun Y."/>
            <person name="Zhan W."/>
            <person name="Jiang J.F."/>
            <person name="Wang Q."/>
            <person name="Zhang B."/>
            <person name="Ji P."/>
            <person name="Bell-Sakyi L."/>
            <person name="Cui X.M."/>
            <person name="Yuan T.T."/>
            <person name="Jiang B.G."/>
            <person name="Yang W.F."/>
            <person name="Lam T.T."/>
            <person name="Chang Q.C."/>
            <person name="Ding S.J."/>
            <person name="Wang X.J."/>
            <person name="Zhu J.G."/>
            <person name="Ruan X.D."/>
            <person name="Zhao L."/>
            <person name="Wei J.T."/>
            <person name="Ye R.Z."/>
            <person name="Que T.C."/>
            <person name="Du C.H."/>
            <person name="Zhou Y.H."/>
            <person name="Cheng J.X."/>
            <person name="Dai P.F."/>
            <person name="Guo W.B."/>
            <person name="Han X.H."/>
            <person name="Huang E.J."/>
            <person name="Li L.F."/>
            <person name="Wei W."/>
            <person name="Gao Y.C."/>
            <person name="Liu J.Z."/>
            <person name="Shao H.Z."/>
            <person name="Wang X."/>
            <person name="Wang C.C."/>
            <person name="Yang T.C."/>
            <person name="Huo Q.B."/>
            <person name="Li W."/>
            <person name="Chen H.Y."/>
            <person name="Chen S.E."/>
            <person name="Zhou L.G."/>
            <person name="Ni X.B."/>
            <person name="Tian J.H."/>
            <person name="Sheng Y."/>
            <person name="Liu T."/>
            <person name="Pan Y.S."/>
            <person name="Xia L.Y."/>
            <person name="Li J."/>
            <person name="Zhao F."/>
            <person name="Cao W.C."/>
        </authorList>
    </citation>
    <scope>NUCLEOTIDE SEQUENCE [LARGE SCALE GENOMIC DNA]</scope>
    <source>
        <strain evidence="16">HaeL-2018</strain>
    </source>
</reference>
<comment type="function">
    <text evidence="13">NADPH-dependent reductase which is a central component of the cytosolic iron-sulfur (Fe-S) protein assembly (CIA) machinery. Transfers electrons from NADPH via its FAD and FMN prosthetic groups to the [2Fe-2S] cluster of the anamorsin/DRE2 homolog, another key component of the CIA machinery. In turn, this reduced cluster provides electrons for assembly of cytosolic iron-sulfur cluster proteins.</text>
</comment>
<comment type="subcellular location">
    <subcellularLocation>
        <location evidence="3 13">Cytoplasm</location>
    </subcellularLocation>
</comment>
<dbReference type="SUPFAM" id="SSF52218">
    <property type="entry name" value="Flavoproteins"/>
    <property type="match status" value="1"/>
</dbReference>
<dbReference type="GO" id="GO:0016226">
    <property type="term" value="P:iron-sulfur cluster assembly"/>
    <property type="evidence" value="ECO:0007669"/>
    <property type="project" value="UniProtKB-UniRule"/>
</dbReference>
<dbReference type="PRINTS" id="PR00369">
    <property type="entry name" value="FLAVODOXIN"/>
</dbReference>
<keyword evidence="9 13" id="KW-0560">Oxidoreductase</keyword>
<feature type="binding site" evidence="13">
    <location>
        <begin position="369"/>
        <end position="372"/>
    </location>
    <ligand>
        <name>FAD</name>
        <dbReference type="ChEBI" id="CHEBI:57692"/>
    </ligand>
</feature>
<comment type="caution">
    <text evidence="13">Lacks conserved residue(s) required for the propagation of feature annotation.</text>
</comment>